<keyword evidence="8" id="KW-0406">Ion transport</keyword>
<dbReference type="GO" id="GO:0015095">
    <property type="term" value="F:magnesium ion transmembrane transporter activity"/>
    <property type="evidence" value="ECO:0007669"/>
    <property type="project" value="UniProtKB-UniRule"/>
</dbReference>
<evidence type="ECO:0000256" key="7">
    <source>
        <dbReference type="ARBA" id="ARBA00023136"/>
    </source>
</evidence>
<comment type="function">
    <text evidence="8">Mediates influx of magnesium ions.</text>
</comment>
<keyword evidence="7" id="KW-0472">Membrane</keyword>
<keyword evidence="5" id="KW-0812">Transmembrane</keyword>
<dbReference type="Gene3D" id="1.20.58.340">
    <property type="entry name" value="Magnesium transport protein CorA, transmembrane region"/>
    <property type="match status" value="2"/>
</dbReference>
<dbReference type="InterPro" id="IPR045861">
    <property type="entry name" value="CorA_cytoplasmic_dom"/>
</dbReference>
<proteinExistence type="inferred from homology"/>
<keyword evidence="3 8" id="KW-0813">Transport</keyword>
<evidence type="ECO:0000256" key="6">
    <source>
        <dbReference type="ARBA" id="ARBA00022989"/>
    </source>
</evidence>
<dbReference type="GO" id="GO:0000287">
    <property type="term" value="F:magnesium ion binding"/>
    <property type="evidence" value="ECO:0007669"/>
    <property type="project" value="TreeGrafter"/>
</dbReference>
<organism evidence="9 10">
    <name type="scientific">Candidatus Glassbacteria bacterium RBG_16_58_8</name>
    <dbReference type="NCBI Taxonomy" id="1817866"/>
    <lineage>
        <taxon>Bacteria</taxon>
        <taxon>Candidatus Glassiibacteriota</taxon>
    </lineage>
</organism>
<dbReference type="GO" id="GO:0015087">
    <property type="term" value="F:cobalt ion transmembrane transporter activity"/>
    <property type="evidence" value="ECO:0007669"/>
    <property type="project" value="UniProtKB-UniRule"/>
</dbReference>
<dbReference type="GO" id="GO:0005886">
    <property type="term" value="C:plasma membrane"/>
    <property type="evidence" value="ECO:0007669"/>
    <property type="project" value="UniProtKB-SubCell"/>
</dbReference>
<dbReference type="PANTHER" id="PTHR46494:SF1">
    <property type="entry name" value="CORA FAMILY METAL ION TRANSPORTER (EUROFUNG)"/>
    <property type="match status" value="1"/>
</dbReference>
<keyword evidence="8" id="KW-0460">Magnesium</keyword>
<dbReference type="FunFam" id="1.20.58.340:FF:000012">
    <property type="entry name" value="Magnesium transport protein CorA"/>
    <property type="match status" value="1"/>
</dbReference>
<feature type="non-terminal residue" evidence="9">
    <location>
        <position position="242"/>
    </location>
</feature>
<evidence type="ECO:0000256" key="5">
    <source>
        <dbReference type="ARBA" id="ARBA00022692"/>
    </source>
</evidence>
<dbReference type="InterPro" id="IPR004488">
    <property type="entry name" value="Mg/Co-transport_prot_CorA"/>
</dbReference>
<evidence type="ECO:0000256" key="2">
    <source>
        <dbReference type="ARBA" id="ARBA00009765"/>
    </source>
</evidence>
<comment type="caution">
    <text evidence="9">The sequence shown here is derived from an EMBL/GenBank/DDBJ whole genome shotgun (WGS) entry which is preliminary data.</text>
</comment>
<evidence type="ECO:0000256" key="8">
    <source>
        <dbReference type="RuleBase" id="RU362010"/>
    </source>
</evidence>
<keyword evidence="6" id="KW-1133">Transmembrane helix</keyword>
<dbReference type="PANTHER" id="PTHR46494">
    <property type="entry name" value="CORA FAMILY METAL ION TRANSPORTER (EUROFUNG)"/>
    <property type="match status" value="1"/>
</dbReference>
<evidence type="ECO:0000313" key="9">
    <source>
        <dbReference type="EMBL" id="OGF97914.1"/>
    </source>
</evidence>
<reference evidence="9 10" key="1">
    <citation type="journal article" date="2016" name="Nat. Commun.">
        <title>Thousands of microbial genomes shed light on interconnected biogeochemical processes in an aquifer system.</title>
        <authorList>
            <person name="Anantharaman K."/>
            <person name="Brown C.T."/>
            <person name="Hug L.A."/>
            <person name="Sharon I."/>
            <person name="Castelle C.J."/>
            <person name="Probst A.J."/>
            <person name="Thomas B.C."/>
            <person name="Singh A."/>
            <person name="Wilkins M.J."/>
            <person name="Karaoz U."/>
            <person name="Brodie E.L."/>
            <person name="Williams K.H."/>
            <person name="Hubbard S.S."/>
            <person name="Banfield J.F."/>
        </authorList>
    </citation>
    <scope>NUCLEOTIDE SEQUENCE [LARGE SCALE GENOMIC DNA]</scope>
</reference>
<comment type="similarity">
    <text evidence="2 8">Belongs to the CorA metal ion transporter (MIT) (TC 1.A.35) family.</text>
</comment>
<name>A0A1F5YCP4_9BACT</name>
<dbReference type="NCBIfam" id="TIGR00383">
    <property type="entry name" value="corA"/>
    <property type="match status" value="1"/>
</dbReference>
<keyword evidence="4 8" id="KW-1003">Cell membrane</keyword>
<dbReference type="GO" id="GO:0050897">
    <property type="term" value="F:cobalt ion binding"/>
    <property type="evidence" value="ECO:0007669"/>
    <property type="project" value="TreeGrafter"/>
</dbReference>
<comment type="subcellular location">
    <subcellularLocation>
        <location evidence="1">Cell membrane</location>
        <topology evidence="1">Multi-pass membrane protein</topology>
    </subcellularLocation>
    <subcellularLocation>
        <location evidence="8">Membrane</location>
        <topology evidence="8">Multi-pass membrane protein</topology>
    </subcellularLocation>
</comment>
<accession>A0A1F5YCP4</accession>
<evidence type="ECO:0000256" key="1">
    <source>
        <dbReference type="ARBA" id="ARBA00004651"/>
    </source>
</evidence>
<dbReference type="Proteomes" id="UP000179034">
    <property type="component" value="Unassembled WGS sequence"/>
</dbReference>
<dbReference type="EMBL" id="MFIW01000037">
    <property type="protein sequence ID" value="OGF97914.1"/>
    <property type="molecule type" value="Genomic_DNA"/>
</dbReference>
<dbReference type="InterPro" id="IPR002523">
    <property type="entry name" value="MgTranspt_CorA/ZnTranspt_ZntB"/>
</dbReference>
<dbReference type="Pfam" id="PF01544">
    <property type="entry name" value="CorA"/>
    <property type="match status" value="1"/>
</dbReference>
<protein>
    <recommendedName>
        <fullName evidence="8">Magnesium transport protein CorA</fullName>
    </recommendedName>
</protein>
<evidence type="ECO:0000313" key="10">
    <source>
        <dbReference type="Proteomes" id="UP000179034"/>
    </source>
</evidence>
<dbReference type="AlphaFoldDB" id="A0A1F5YCP4"/>
<dbReference type="Gene3D" id="3.30.460.20">
    <property type="entry name" value="CorA soluble domain-like"/>
    <property type="match status" value="1"/>
</dbReference>
<dbReference type="CDD" id="cd12828">
    <property type="entry name" value="TmCorA-like_1"/>
    <property type="match status" value="1"/>
</dbReference>
<sequence>MNVDGIHQVEVVEKIGGHFDIHPLILEDIVTTAQRPKMDDLGRHLFVVLKMLSYNDQEREITGEQVSLILGSNFVLVFQESVGDVFDLVRERIRNAKGRIRKMGADYLAYALIDAIVDGYFVVLEKISEDIESLEEELITDPGPETLQTIYDLKREMIYLRRSVWPLREVISALQRKGSSLISEETGIFLRDVYDHTIQVIDTIESHRDLVAGMLEIYLSSVSNRMNEVMKVLTLIATIFIP</sequence>
<dbReference type="SUPFAM" id="SSF143865">
    <property type="entry name" value="CorA soluble domain-like"/>
    <property type="match status" value="1"/>
</dbReference>
<evidence type="ECO:0000256" key="3">
    <source>
        <dbReference type="ARBA" id="ARBA00022448"/>
    </source>
</evidence>
<evidence type="ECO:0000256" key="4">
    <source>
        <dbReference type="ARBA" id="ARBA00022475"/>
    </source>
</evidence>
<gene>
    <name evidence="8" type="primary">corA</name>
    <name evidence="9" type="ORF">A2Z06_03915</name>
</gene>